<dbReference type="SUPFAM" id="SSF56112">
    <property type="entry name" value="Protein kinase-like (PK-like)"/>
    <property type="match status" value="1"/>
</dbReference>
<dbReference type="Pfam" id="PF00069">
    <property type="entry name" value="Pkinase"/>
    <property type="match status" value="1"/>
</dbReference>
<dbReference type="GO" id="GO:0005524">
    <property type="term" value="F:ATP binding"/>
    <property type="evidence" value="ECO:0007669"/>
    <property type="project" value="InterPro"/>
</dbReference>
<gene>
    <name evidence="2" type="ORF">WN944_024887</name>
</gene>
<dbReference type="InterPro" id="IPR011009">
    <property type="entry name" value="Kinase-like_dom_sf"/>
</dbReference>
<protein>
    <recommendedName>
        <fullName evidence="1">Protein kinase domain-containing protein</fullName>
    </recommendedName>
</protein>
<dbReference type="AlphaFoldDB" id="A0AAP0LNS2"/>
<reference evidence="2 3" key="1">
    <citation type="submission" date="2024-05" db="EMBL/GenBank/DDBJ databases">
        <title>Haplotype-resolved chromosome-level genome assembly of Huyou (Citrus changshanensis).</title>
        <authorList>
            <person name="Miao C."/>
            <person name="Chen W."/>
            <person name="Wu Y."/>
            <person name="Wang L."/>
            <person name="Zhao S."/>
            <person name="Grierson D."/>
            <person name="Xu C."/>
            <person name="Chen K."/>
        </authorList>
    </citation>
    <scope>NUCLEOTIDE SEQUENCE [LARGE SCALE GENOMIC DNA]</scope>
    <source>
        <strain evidence="2">01-14</strain>
        <tissue evidence="2">Leaf</tissue>
    </source>
</reference>
<dbReference type="Proteomes" id="UP001428341">
    <property type="component" value="Unassembled WGS sequence"/>
</dbReference>
<dbReference type="InterPro" id="IPR051564">
    <property type="entry name" value="LRR_receptor-like_kinase"/>
</dbReference>
<accession>A0AAP0LNS2</accession>
<proteinExistence type="predicted"/>
<dbReference type="GO" id="GO:0016020">
    <property type="term" value="C:membrane"/>
    <property type="evidence" value="ECO:0007669"/>
    <property type="project" value="TreeGrafter"/>
</dbReference>
<evidence type="ECO:0000259" key="1">
    <source>
        <dbReference type="PROSITE" id="PS50011"/>
    </source>
</evidence>
<dbReference type="InterPro" id="IPR000719">
    <property type="entry name" value="Prot_kinase_dom"/>
</dbReference>
<dbReference type="InterPro" id="IPR008271">
    <property type="entry name" value="Ser/Thr_kinase_AS"/>
</dbReference>
<dbReference type="GO" id="GO:0004672">
    <property type="term" value="F:protein kinase activity"/>
    <property type="evidence" value="ECO:0007669"/>
    <property type="project" value="InterPro"/>
</dbReference>
<dbReference type="PANTHER" id="PTHR48055:SF59">
    <property type="entry name" value="LEUCINE-RICH REPEAT RECEPTOR PROTEIN KINASE EMS1"/>
    <property type="match status" value="1"/>
</dbReference>
<dbReference type="EMBL" id="JBCGBO010000024">
    <property type="protein sequence ID" value="KAK9181748.1"/>
    <property type="molecule type" value="Genomic_DNA"/>
</dbReference>
<organism evidence="2 3">
    <name type="scientific">Citrus x changshan-huyou</name>
    <dbReference type="NCBI Taxonomy" id="2935761"/>
    <lineage>
        <taxon>Eukaryota</taxon>
        <taxon>Viridiplantae</taxon>
        <taxon>Streptophyta</taxon>
        <taxon>Embryophyta</taxon>
        <taxon>Tracheophyta</taxon>
        <taxon>Spermatophyta</taxon>
        <taxon>Magnoliopsida</taxon>
        <taxon>eudicotyledons</taxon>
        <taxon>Gunneridae</taxon>
        <taxon>Pentapetalae</taxon>
        <taxon>rosids</taxon>
        <taxon>malvids</taxon>
        <taxon>Sapindales</taxon>
        <taxon>Rutaceae</taxon>
        <taxon>Aurantioideae</taxon>
        <taxon>Citrus</taxon>
    </lineage>
</organism>
<evidence type="ECO:0000313" key="2">
    <source>
        <dbReference type="EMBL" id="KAK9181748.1"/>
    </source>
</evidence>
<comment type="caution">
    <text evidence="2">The sequence shown here is derived from an EMBL/GenBank/DDBJ whole genome shotgun (WGS) entry which is preliminary data.</text>
</comment>
<evidence type="ECO:0000313" key="3">
    <source>
        <dbReference type="Proteomes" id="UP001428341"/>
    </source>
</evidence>
<dbReference type="Gene3D" id="1.10.510.10">
    <property type="entry name" value="Transferase(Phosphotransferase) domain 1"/>
    <property type="match status" value="1"/>
</dbReference>
<feature type="domain" description="Protein kinase" evidence="1">
    <location>
        <begin position="1"/>
        <end position="172"/>
    </location>
</feature>
<dbReference type="SMART" id="SM00220">
    <property type="entry name" value="S_TKc"/>
    <property type="match status" value="1"/>
</dbReference>
<keyword evidence="3" id="KW-1185">Reference proteome</keyword>
<dbReference type="PROSITE" id="PS50011">
    <property type="entry name" value="PROTEIN_KINASE_DOM"/>
    <property type="match status" value="1"/>
</dbReference>
<dbReference type="PANTHER" id="PTHR48055">
    <property type="entry name" value="LEUCINE-RICH REPEAT RECEPTOR PROTEIN KINASE EMS1"/>
    <property type="match status" value="1"/>
</dbReference>
<sequence>MQCCSWSSFSSSGFTPHIIHRDIKASNILLDEEFDAKVVDFRLARLISACETHVSTDIAGTLGYIPPEYGQNRMSTTRGDVYSFGVILLELVTGKEPTGPEFQEKERANLVGWVFQKMKKQQADDVLDPTVLNAGSKPMMLKMLRIAADCLADNPATRPTMLHVLKLLHEIVD</sequence>
<name>A0AAP0LNS2_9ROSI</name>
<dbReference type="PROSITE" id="PS00108">
    <property type="entry name" value="PROTEIN_KINASE_ST"/>
    <property type="match status" value="1"/>
</dbReference>